<comment type="caution">
    <text evidence="1">The sequence shown here is derived from an EMBL/GenBank/DDBJ whole genome shotgun (WGS) entry which is preliminary data.</text>
</comment>
<dbReference type="PANTHER" id="PTHR33875:SF2">
    <property type="entry name" value="ACR183CP"/>
    <property type="match status" value="1"/>
</dbReference>
<protein>
    <submittedName>
        <fullName evidence="1">Uncharacterized protein</fullName>
    </submittedName>
</protein>
<proteinExistence type="predicted"/>
<gene>
    <name evidence="1" type="ORF">M9Y10_018887</name>
</gene>
<organism evidence="1 2">
    <name type="scientific">Tritrichomonas musculus</name>
    <dbReference type="NCBI Taxonomy" id="1915356"/>
    <lineage>
        <taxon>Eukaryota</taxon>
        <taxon>Metamonada</taxon>
        <taxon>Parabasalia</taxon>
        <taxon>Tritrichomonadida</taxon>
        <taxon>Tritrichomonadidae</taxon>
        <taxon>Tritrichomonas</taxon>
    </lineage>
</organism>
<sequence>MIAILFSIFGICQTESGVHVGNISSLNRIDIYLDPASQKTPEFYVQFQQIITDYGDYANINIHPVPSKINQWSFAASRLIYSISSLNLTTEQNRNILFYLLYTNPTKFFDIKRSISEDDLINEYAEIIEKEYKVNQSQIIYFGYLNAKYVFDLYFDPVSKSATKILNQIDKILKNYSSHCKIVAHVTPTPESKKSFMMTSLINAVKRVNPMAATQFLPWVVNGHQELFQNDDRSTEYEILDKILPSLEANFGLNQTLVLNQYVTVENGADSIGAIFNLVYERIPKLPAAKINGYSFSFDEDTDLLELFVEHFPIRENNSDDL</sequence>
<accession>A0ABR2HI17</accession>
<dbReference type="Proteomes" id="UP001470230">
    <property type="component" value="Unassembled WGS sequence"/>
</dbReference>
<reference evidence="1 2" key="1">
    <citation type="submission" date="2024-04" db="EMBL/GenBank/DDBJ databases">
        <title>Tritrichomonas musculus Genome.</title>
        <authorList>
            <person name="Alves-Ferreira E."/>
            <person name="Grigg M."/>
            <person name="Lorenzi H."/>
            <person name="Galac M."/>
        </authorList>
    </citation>
    <scope>NUCLEOTIDE SEQUENCE [LARGE SCALE GENOMIC DNA]</scope>
    <source>
        <strain evidence="1 2">EAF2021</strain>
    </source>
</reference>
<name>A0ABR2HI17_9EUKA</name>
<dbReference type="PANTHER" id="PTHR33875">
    <property type="entry name" value="OS09G0542200 PROTEIN"/>
    <property type="match status" value="1"/>
</dbReference>
<evidence type="ECO:0000313" key="2">
    <source>
        <dbReference type="Proteomes" id="UP001470230"/>
    </source>
</evidence>
<dbReference type="Gene3D" id="3.40.30.10">
    <property type="entry name" value="Glutaredoxin"/>
    <property type="match status" value="1"/>
</dbReference>
<evidence type="ECO:0000313" key="1">
    <source>
        <dbReference type="EMBL" id="KAK8847852.1"/>
    </source>
</evidence>
<keyword evidence="2" id="KW-1185">Reference proteome</keyword>
<dbReference type="EMBL" id="JAPFFF010000027">
    <property type="protein sequence ID" value="KAK8847852.1"/>
    <property type="molecule type" value="Genomic_DNA"/>
</dbReference>